<sequence>MKKFLVMLLTGLIFLSCVSQLGRESCESAAQVPLSQLKVPVYDSASVCFLKE</sequence>
<keyword evidence="3" id="KW-1185">Reference proteome</keyword>
<evidence type="ECO:0008006" key="4">
    <source>
        <dbReference type="Google" id="ProtNLM"/>
    </source>
</evidence>
<comment type="caution">
    <text evidence="2">The sequence shown here is derived from an EMBL/GenBank/DDBJ whole genome shotgun (WGS) entry which is preliminary data.</text>
</comment>
<name>A0A839G7Y5_9BACT</name>
<organism evidence="2 3">
    <name type="scientific">Rufibacter quisquiliarum</name>
    <dbReference type="NCBI Taxonomy" id="1549639"/>
    <lineage>
        <taxon>Bacteria</taxon>
        <taxon>Pseudomonadati</taxon>
        <taxon>Bacteroidota</taxon>
        <taxon>Cytophagia</taxon>
        <taxon>Cytophagales</taxon>
        <taxon>Hymenobacteraceae</taxon>
        <taxon>Rufibacter</taxon>
    </lineage>
</organism>
<evidence type="ECO:0000313" key="2">
    <source>
        <dbReference type="EMBL" id="MBA9075544.1"/>
    </source>
</evidence>
<dbReference type="AlphaFoldDB" id="A0A839G7Y5"/>
<evidence type="ECO:0000313" key="3">
    <source>
        <dbReference type="Proteomes" id="UP000563094"/>
    </source>
</evidence>
<dbReference type="Proteomes" id="UP000563094">
    <property type="component" value="Unassembled WGS sequence"/>
</dbReference>
<gene>
    <name evidence="2" type="ORF">FHS90_000241</name>
</gene>
<reference evidence="2 3" key="1">
    <citation type="submission" date="2020-08" db="EMBL/GenBank/DDBJ databases">
        <title>Genomic Encyclopedia of Type Strains, Phase IV (KMG-IV): sequencing the most valuable type-strain genomes for metagenomic binning, comparative biology and taxonomic classification.</title>
        <authorList>
            <person name="Goeker M."/>
        </authorList>
    </citation>
    <scope>NUCLEOTIDE SEQUENCE [LARGE SCALE GENOMIC DNA]</scope>
    <source>
        <strain evidence="2 3">DSM 29854</strain>
    </source>
</reference>
<protein>
    <recommendedName>
        <fullName evidence="4">Lipoprotein</fullName>
    </recommendedName>
</protein>
<dbReference type="EMBL" id="JACJIQ010000001">
    <property type="protein sequence ID" value="MBA9075544.1"/>
    <property type="molecule type" value="Genomic_DNA"/>
</dbReference>
<feature type="chain" id="PRO_5032602846" description="Lipoprotein" evidence="1">
    <location>
        <begin position="22"/>
        <end position="52"/>
    </location>
</feature>
<keyword evidence="1" id="KW-0732">Signal</keyword>
<evidence type="ECO:0000256" key="1">
    <source>
        <dbReference type="SAM" id="SignalP"/>
    </source>
</evidence>
<accession>A0A839G7Y5</accession>
<dbReference type="PROSITE" id="PS51257">
    <property type="entry name" value="PROKAR_LIPOPROTEIN"/>
    <property type="match status" value="1"/>
</dbReference>
<proteinExistence type="predicted"/>
<feature type="signal peptide" evidence="1">
    <location>
        <begin position="1"/>
        <end position="21"/>
    </location>
</feature>